<comment type="subunit">
    <text evidence="13">Heterodimer of AddA and AddB/RexB.</text>
</comment>
<dbReference type="Pfam" id="PF00580">
    <property type="entry name" value="UvrD-helicase"/>
    <property type="match status" value="2"/>
</dbReference>
<dbReference type="InterPro" id="IPR027417">
    <property type="entry name" value="P-loop_NTPase"/>
</dbReference>
<dbReference type="EC" id="3.1.-.-" evidence="13"/>
<dbReference type="PROSITE" id="PS51217">
    <property type="entry name" value="UVRD_HELICASE_CTER"/>
    <property type="match status" value="1"/>
</dbReference>
<comment type="function">
    <text evidence="13">The heterodimer acts as both an ATP-dependent DNA helicase and an ATP-dependent, dual-direction single-stranded exonuclease. Recognizes the chi site generating a DNA molecule suitable for the initiation of homologous recombination. The AddA nuclease domain is required for chi fragment generation; this subunit has the helicase and 3' -&gt; 5' nuclease activities.</text>
</comment>
<dbReference type="GO" id="GO:0043138">
    <property type="term" value="F:3'-5' DNA helicase activity"/>
    <property type="evidence" value="ECO:0007669"/>
    <property type="project" value="UniProtKB-UniRule"/>
</dbReference>
<evidence type="ECO:0000256" key="1">
    <source>
        <dbReference type="ARBA" id="ARBA00022722"/>
    </source>
</evidence>
<feature type="binding site" evidence="14">
    <location>
        <begin position="39"/>
        <end position="46"/>
    </location>
    <ligand>
        <name>ATP</name>
        <dbReference type="ChEBI" id="CHEBI:30616"/>
    </ligand>
</feature>
<evidence type="ECO:0000256" key="6">
    <source>
        <dbReference type="ARBA" id="ARBA00022839"/>
    </source>
</evidence>
<dbReference type="EMBL" id="CP116590">
    <property type="protein sequence ID" value="WCG38504.1"/>
    <property type="molecule type" value="Genomic_DNA"/>
</dbReference>
<evidence type="ECO:0000256" key="10">
    <source>
        <dbReference type="ARBA" id="ARBA00023235"/>
    </source>
</evidence>
<comment type="cofactor">
    <cofactor evidence="13">
        <name>Mg(2+)</name>
        <dbReference type="ChEBI" id="CHEBI:18420"/>
    </cofactor>
</comment>
<evidence type="ECO:0000256" key="4">
    <source>
        <dbReference type="ARBA" id="ARBA00022801"/>
    </source>
</evidence>
<keyword evidence="4 13" id="KW-0378">Hydrolase</keyword>
<dbReference type="SUPFAM" id="SSF52980">
    <property type="entry name" value="Restriction endonuclease-like"/>
    <property type="match status" value="1"/>
</dbReference>
<dbReference type="Proteomes" id="UP001179483">
    <property type="component" value="Chromosome"/>
</dbReference>
<dbReference type="InterPro" id="IPR000212">
    <property type="entry name" value="DNA_helicase_UvrD/REP"/>
</dbReference>
<feature type="coiled-coil region" evidence="15">
    <location>
        <begin position="73"/>
        <end position="100"/>
    </location>
</feature>
<keyword evidence="2 13" id="KW-0547">Nucleotide-binding</keyword>
<dbReference type="PANTHER" id="PTHR11070">
    <property type="entry name" value="UVRD / RECB / PCRA DNA HELICASE FAMILY MEMBER"/>
    <property type="match status" value="1"/>
</dbReference>
<proteinExistence type="inferred from homology"/>
<dbReference type="GO" id="GO:0005829">
    <property type="term" value="C:cytosol"/>
    <property type="evidence" value="ECO:0007669"/>
    <property type="project" value="TreeGrafter"/>
</dbReference>
<dbReference type="RefSeq" id="WP_271736532.1">
    <property type="nucleotide sequence ID" value="NZ_CP116590.1"/>
</dbReference>
<feature type="domain" description="UvrD-like helicase C-terminal" evidence="17">
    <location>
        <begin position="554"/>
        <end position="840"/>
    </location>
</feature>
<keyword evidence="6 13" id="KW-0269">Exonuclease</keyword>
<feature type="domain" description="UvrD-like helicase ATP-binding" evidence="16">
    <location>
        <begin position="18"/>
        <end position="509"/>
    </location>
</feature>
<dbReference type="InterPro" id="IPR011604">
    <property type="entry name" value="PDDEXK-like_dom_sf"/>
</dbReference>
<keyword evidence="5 13" id="KW-0347">Helicase</keyword>
<dbReference type="InterPro" id="IPR014016">
    <property type="entry name" value="UvrD-like_ATP-bd"/>
</dbReference>
<gene>
    <name evidence="13 18" type="primary">addA</name>
    <name evidence="18" type="ORF">PML80_04040</name>
</gene>
<evidence type="ECO:0000313" key="18">
    <source>
        <dbReference type="EMBL" id="WCG38504.1"/>
    </source>
</evidence>
<evidence type="ECO:0000256" key="11">
    <source>
        <dbReference type="ARBA" id="ARBA00034617"/>
    </source>
</evidence>
<name>A0AAF0BIK9_9LACT</name>
<organism evidence="18 19">
    <name type="scientific">Aerococcus urinaeequi</name>
    <dbReference type="NCBI Taxonomy" id="51665"/>
    <lineage>
        <taxon>Bacteria</taxon>
        <taxon>Bacillati</taxon>
        <taxon>Bacillota</taxon>
        <taxon>Bacilli</taxon>
        <taxon>Lactobacillales</taxon>
        <taxon>Aerococcaceae</taxon>
        <taxon>Aerococcus</taxon>
    </lineage>
</organism>
<dbReference type="InterPro" id="IPR014017">
    <property type="entry name" value="DNA_helicase_UvrD-like_C"/>
</dbReference>
<dbReference type="GO" id="GO:0033202">
    <property type="term" value="C:DNA helicase complex"/>
    <property type="evidence" value="ECO:0007669"/>
    <property type="project" value="TreeGrafter"/>
</dbReference>
<keyword evidence="9 13" id="KW-0234">DNA repair</keyword>
<dbReference type="NCBIfam" id="TIGR02785">
    <property type="entry name" value="addA_Gpos"/>
    <property type="match status" value="1"/>
</dbReference>
<evidence type="ECO:0000256" key="5">
    <source>
        <dbReference type="ARBA" id="ARBA00022806"/>
    </source>
</evidence>
<evidence type="ECO:0000259" key="16">
    <source>
        <dbReference type="PROSITE" id="PS51198"/>
    </source>
</evidence>
<evidence type="ECO:0000256" key="8">
    <source>
        <dbReference type="ARBA" id="ARBA00023125"/>
    </source>
</evidence>
<comment type="catalytic activity">
    <reaction evidence="11 13">
        <text>Couples ATP hydrolysis with the unwinding of duplex DNA by translocating in the 3'-5' direction.</text>
        <dbReference type="EC" id="5.6.2.4"/>
    </reaction>
</comment>
<dbReference type="EC" id="5.6.2.4" evidence="13"/>
<evidence type="ECO:0000256" key="7">
    <source>
        <dbReference type="ARBA" id="ARBA00022840"/>
    </source>
</evidence>
<evidence type="ECO:0000256" key="9">
    <source>
        <dbReference type="ARBA" id="ARBA00023204"/>
    </source>
</evidence>
<dbReference type="HAMAP" id="MF_01451">
    <property type="entry name" value="AddA"/>
    <property type="match status" value="1"/>
</dbReference>
<keyword evidence="7 13" id="KW-0067">ATP-binding</keyword>
<dbReference type="GO" id="GO:0000724">
    <property type="term" value="P:double-strand break repair via homologous recombination"/>
    <property type="evidence" value="ECO:0007669"/>
    <property type="project" value="UniProtKB-UniRule"/>
</dbReference>
<accession>A0AAF0BIK9</accession>
<dbReference type="PROSITE" id="PS51198">
    <property type="entry name" value="UVRD_HELICASE_ATP_BIND"/>
    <property type="match status" value="1"/>
</dbReference>
<dbReference type="Gene3D" id="3.90.320.10">
    <property type="match status" value="1"/>
</dbReference>
<keyword evidence="8 13" id="KW-0238">DNA-binding</keyword>
<evidence type="ECO:0000256" key="14">
    <source>
        <dbReference type="PROSITE-ProRule" id="PRU00560"/>
    </source>
</evidence>
<keyword evidence="15" id="KW-0175">Coiled coil</keyword>
<comment type="similarity">
    <text evidence="13">Belongs to the helicase family. AddA subfamily.</text>
</comment>
<keyword evidence="1 13" id="KW-0540">Nuclease</keyword>
<evidence type="ECO:0000259" key="17">
    <source>
        <dbReference type="PROSITE" id="PS51217"/>
    </source>
</evidence>
<dbReference type="InterPro" id="IPR014152">
    <property type="entry name" value="AddA"/>
</dbReference>
<sequence>MKNRQKQTTIPLQTEANARYTADQWAAIHLEGDNLLVSASAGSGKTSVLVQRILQKVRRGYGVDELLVVTFTEKAASEMKERLEVALQEMINEESDADSRQHYLQQIAKLPQANISTIDAFCKQVIQRYYFLIDLDPVYRLLTDETENMMHFENVWEALKEDLLAEGNPDYLRMAKHFASDRKDDKIDQLIFDLYNKSRVHTHPNDWLDGLVAKYPDEDTPYGESDFYQEYVVPALIDEIEALENTARLYIEDLPVAEAVGFEKMVISVKEKLAYLDQLKTNVKASYKDAYQQIIATSFPALVRKSKKDFEDGNDAQNDLRTQLKDRHDKTIKDVFDKDILPYFTFDEHYQGLFIQDAKKLGQAIINVEKVFTERMTAHKFDQRILDFSDIELFTYQILSKQLADTETGNGGSVSKNVNTINEAKAYYRDKFTEVMVDEYQDVNALQEAILQAVSGNPEHPNMFMVGDVKQSIYRFRFADPGLFIHKFNQFADGNGGQRIVLAENFRSRADVLDFTNFIFRQVMDPQVGQIAYDEDAALKLGFTAYPETDRMQTEILLYEEEDGGKSSDYDQEGLDGLDGLDGDVSNGTKMQAELIAQSILDKVNNQHMIYDKKLQADRPITFNDIVILVATRRNHSELEDVFAQYKIPLMLDDSANYFQRTEIRVMLNILKFIDNPYQDIPLAAILRSPIIGLNEQDLAKIRIANKQATYYDAMKTYMAMDEGQDERLAEKLRILNDWHLAWRDIARDKPLATLIWQIYTDTGFLDYVGGMPNGEIRQNNLHGFYKLASTYEASAFKGIFQFIRFVEKIQEKDNDLQAPKHGDEARSAVHVYTIHHSKGLEFPLVYVYNISKRFNTQDLRNPVIYNDAIGIGVKLSDRTRHITYPNMFEMMAKRFEKKDMLAEEMRKLYVALTRAEQQLVLVGMVKNFDTTIGKWQGLLMKDEQLSPSGRIKANSLLDWIGPALMRHHDFDQVNQSVHIPDYLVNTKTNFRVAVVSSEDALAGRSKWVQTVDESNRVDQAELLAAIFTDDKMATSDQANKQVIQLPATDLDYAYQSATKTTSFQSVSELKRMLQDPSDNDLQPWSVNNQNKLTKTFRYTEEDYDQPSFLAKEQAVTPTAIGSATHLLMQKVNLRAKPSEATFKALFDELCQLEILSNKLWAHIQVDKLVAFFDTAAGQLILKQVDDVYREETFSLMVAGSEIFTDMATDDDLLVHGTIDGFILLQDEIFLYDFKTDRIAYLNESQQEQTLIDRYEGQMDLYAQALETIWERPVTQKMIISLDTLKTFFV</sequence>
<reference evidence="18" key="1">
    <citation type="submission" date="2023-01" db="EMBL/GenBank/DDBJ databases">
        <title>Oxazolidinone resistance genes in florfenicol resistant enterococci from beef cattle and veal calves at slaughter.</title>
        <authorList>
            <person name="Biggel M."/>
        </authorList>
    </citation>
    <scope>NUCLEOTIDE SEQUENCE</scope>
    <source>
        <strain evidence="18">K79-1</strain>
    </source>
</reference>
<keyword evidence="10 13" id="KW-0413">Isomerase</keyword>
<evidence type="ECO:0000256" key="12">
    <source>
        <dbReference type="ARBA" id="ARBA00048988"/>
    </source>
</evidence>
<evidence type="ECO:0000256" key="15">
    <source>
        <dbReference type="SAM" id="Coils"/>
    </source>
</evidence>
<evidence type="ECO:0000313" key="19">
    <source>
        <dbReference type="Proteomes" id="UP001179483"/>
    </source>
</evidence>
<evidence type="ECO:0000256" key="3">
    <source>
        <dbReference type="ARBA" id="ARBA00022763"/>
    </source>
</evidence>
<comment type="catalytic activity">
    <reaction evidence="12 13">
        <text>ATP + H2O = ADP + phosphate + H(+)</text>
        <dbReference type="Rhea" id="RHEA:13065"/>
        <dbReference type="ChEBI" id="CHEBI:15377"/>
        <dbReference type="ChEBI" id="CHEBI:15378"/>
        <dbReference type="ChEBI" id="CHEBI:30616"/>
        <dbReference type="ChEBI" id="CHEBI:43474"/>
        <dbReference type="ChEBI" id="CHEBI:456216"/>
        <dbReference type="EC" id="5.6.2.4"/>
    </reaction>
</comment>
<evidence type="ECO:0000256" key="2">
    <source>
        <dbReference type="ARBA" id="ARBA00022741"/>
    </source>
</evidence>
<protein>
    <recommendedName>
        <fullName evidence="13">ATP-dependent helicase/nuclease subunit A</fullName>
        <ecNumber evidence="13">3.1.-.-</ecNumber>
        <ecNumber evidence="13">5.6.2.4</ecNumber>
    </recommendedName>
    <alternativeName>
        <fullName evidence="13">ATP-dependent helicase/nuclease AddA</fullName>
    </alternativeName>
    <alternativeName>
        <fullName evidence="13">DNA 3'-5' helicase AddA</fullName>
    </alternativeName>
</protein>
<evidence type="ECO:0000256" key="13">
    <source>
        <dbReference type="HAMAP-Rule" id="MF_01451"/>
    </source>
</evidence>
<dbReference type="SUPFAM" id="SSF52540">
    <property type="entry name" value="P-loop containing nucleoside triphosphate hydrolases"/>
    <property type="match status" value="1"/>
</dbReference>
<dbReference type="PANTHER" id="PTHR11070:SF48">
    <property type="entry name" value="ATP-DEPENDENT HELICASE_NUCLEASE SUBUNIT A"/>
    <property type="match status" value="1"/>
</dbReference>
<dbReference type="GO" id="GO:0003690">
    <property type="term" value="F:double-stranded DNA binding"/>
    <property type="evidence" value="ECO:0007669"/>
    <property type="project" value="UniProtKB-UniRule"/>
</dbReference>
<dbReference type="Pfam" id="PF13361">
    <property type="entry name" value="UvrD_C"/>
    <property type="match status" value="1"/>
</dbReference>
<keyword evidence="3 13" id="KW-0227">DNA damage</keyword>
<dbReference type="GO" id="GO:0008408">
    <property type="term" value="F:3'-5' exonuclease activity"/>
    <property type="evidence" value="ECO:0007669"/>
    <property type="project" value="UniProtKB-UniRule"/>
</dbReference>
<dbReference type="InterPro" id="IPR011335">
    <property type="entry name" value="Restrct_endonuc-II-like"/>
</dbReference>
<dbReference type="GO" id="GO:0005524">
    <property type="term" value="F:ATP binding"/>
    <property type="evidence" value="ECO:0007669"/>
    <property type="project" value="UniProtKB-UniRule"/>
</dbReference>
<dbReference type="Gene3D" id="3.40.50.300">
    <property type="entry name" value="P-loop containing nucleotide triphosphate hydrolases"/>
    <property type="match status" value="4"/>
</dbReference>